<dbReference type="PANTHER" id="PTHR30069">
    <property type="entry name" value="TONB-DEPENDENT OUTER MEMBRANE RECEPTOR"/>
    <property type="match status" value="1"/>
</dbReference>
<feature type="domain" description="TonB-dependent receptor plug" evidence="16">
    <location>
        <begin position="105"/>
        <end position="203"/>
    </location>
</feature>
<dbReference type="SUPFAM" id="SSF56935">
    <property type="entry name" value="Porins"/>
    <property type="match status" value="1"/>
</dbReference>
<dbReference type="InterPro" id="IPR036942">
    <property type="entry name" value="Beta-barrel_TonB_sf"/>
</dbReference>
<dbReference type="Gene3D" id="2.170.130.10">
    <property type="entry name" value="TonB-dependent receptor, plug domain"/>
    <property type="match status" value="1"/>
</dbReference>
<evidence type="ECO:0000256" key="10">
    <source>
        <dbReference type="ARBA" id="ARBA00023237"/>
    </source>
</evidence>
<dbReference type="InterPro" id="IPR012910">
    <property type="entry name" value="Plug_dom"/>
</dbReference>
<dbReference type="CDD" id="cd01347">
    <property type="entry name" value="ligand_gated_channel"/>
    <property type="match status" value="1"/>
</dbReference>
<dbReference type="RefSeq" id="WP_377301836.1">
    <property type="nucleotide sequence ID" value="NZ_CP180191.1"/>
</dbReference>
<name>A0ABV7H3S9_9BURK</name>
<evidence type="ECO:0000256" key="11">
    <source>
        <dbReference type="PROSITE-ProRule" id="PRU01360"/>
    </source>
</evidence>
<dbReference type="PROSITE" id="PS52016">
    <property type="entry name" value="TONB_DEPENDENT_REC_3"/>
    <property type="match status" value="1"/>
</dbReference>
<evidence type="ECO:0000313" key="17">
    <source>
        <dbReference type="EMBL" id="MFC3147099.1"/>
    </source>
</evidence>
<proteinExistence type="inferred from homology"/>
<evidence type="ECO:0000256" key="1">
    <source>
        <dbReference type="ARBA" id="ARBA00004571"/>
    </source>
</evidence>
<dbReference type="Gene3D" id="2.40.170.20">
    <property type="entry name" value="TonB-dependent receptor, beta-barrel domain"/>
    <property type="match status" value="1"/>
</dbReference>
<evidence type="ECO:0000256" key="12">
    <source>
        <dbReference type="RuleBase" id="RU003357"/>
    </source>
</evidence>
<dbReference type="InterPro" id="IPR037066">
    <property type="entry name" value="Plug_dom_sf"/>
</dbReference>
<keyword evidence="3 11" id="KW-0813">Transport</keyword>
<comment type="subcellular location">
    <subcellularLocation>
        <location evidence="1 11">Cell outer membrane</location>
        <topology evidence="1 11">Multi-pass membrane protein</topology>
    </subcellularLocation>
</comment>
<feature type="chain" id="PRO_5045180040" evidence="14">
    <location>
        <begin position="30"/>
        <end position="788"/>
    </location>
</feature>
<evidence type="ECO:0000256" key="13">
    <source>
        <dbReference type="SAM" id="MobiDB-lite"/>
    </source>
</evidence>
<keyword evidence="5 11" id="KW-0812">Transmembrane</keyword>
<organism evidence="17 18">
    <name type="scientific">Piscinibacterium candidicorallinum</name>
    <dbReference type="NCBI Taxonomy" id="1793872"/>
    <lineage>
        <taxon>Bacteria</taxon>
        <taxon>Pseudomonadati</taxon>
        <taxon>Pseudomonadota</taxon>
        <taxon>Betaproteobacteria</taxon>
        <taxon>Burkholderiales</taxon>
        <taxon>Piscinibacterium</taxon>
    </lineage>
</organism>
<accession>A0ABV7H3S9</accession>
<comment type="caution">
    <text evidence="17">The sequence shown here is derived from an EMBL/GenBank/DDBJ whole genome shotgun (WGS) entry which is preliminary data.</text>
</comment>
<feature type="compositionally biased region" description="Gly residues" evidence="13">
    <location>
        <begin position="138"/>
        <end position="149"/>
    </location>
</feature>
<evidence type="ECO:0000256" key="6">
    <source>
        <dbReference type="ARBA" id="ARBA00022729"/>
    </source>
</evidence>
<keyword evidence="4 11" id="KW-1134">Transmembrane beta strand</keyword>
<evidence type="ECO:0000256" key="7">
    <source>
        <dbReference type="ARBA" id="ARBA00023077"/>
    </source>
</evidence>
<dbReference type="Pfam" id="PF00593">
    <property type="entry name" value="TonB_dep_Rec_b-barrel"/>
    <property type="match status" value="1"/>
</dbReference>
<evidence type="ECO:0000256" key="2">
    <source>
        <dbReference type="ARBA" id="ARBA00009810"/>
    </source>
</evidence>
<feature type="compositionally biased region" description="Pro residues" evidence="13">
    <location>
        <begin position="34"/>
        <end position="44"/>
    </location>
</feature>
<dbReference type="EMBL" id="JBHRTI010000003">
    <property type="protein sequence ID" value="MFC3147099.1"/>
    <property type="molecule type" value="Genomic_DNA"/>
</dbReference>
<evidence type="ECO:0000259" key="16">
    <source>
        <dbReference type="Pfam" id="PF07715"/>
    </source>
</evidence>
<evidence type="ECO:0000256" key="5">
    <source>
        <dbReference type="ARBA" id="ARBA00022692"/>
    </source>
</evidence>
<keyword evidence="18" id="KW-1185">Reference proteome</keyword>
<reference evidence="18" key="1">
    <citation type="journal article" date="2019" name="Int. J. Syst. Evol. Microbiol.">
        <title>The Global Catalogue of Microorganisms (GCM) 10K type strain sequencing project: providing services to taxonomists for standard genome sequencing and annotation.</title>
        <authorList>
            <consortium name="The Broad Institute Genomics Platform"/>
            <consortium name="The Broad Institute Genome Sequencing Center for Infectious Disease"/>
            <person name="Wu L."/>
            <person name="Ma J."/>
        </authorList>
    </citation>
    <scope>NUCLEOTIDE SEQUENCE [LARGE SCALE GENOMIC DNA]</scope>
    <source>
        <strain evidence="18">KCTC 52168</strain>
    </source>
</reference>
<keyword evidence="6 14" id="KW-0732">Signal</keyword>
<keyword evidence="7 12" id="KW-0798">TonB box</keyword>
<dbReference type="PANTHER" id="PTHR30069:SF29">
    <property type="entry name" value="HEMOGLOBIN AND HEMOGLOBIN-HAPTOGLOBIN-BINDING PROTEIN 1-RELATED"/>
    <property type="match status" value="1"/>
</dbReference>
<sequence>MPAQHTVRSARFAPSALALALSLAFAAHAQQSPAPTPAPSPAPAPATATPPAAPAPAPAGTPDAAPAPAAAPAPTTGRPAGAPAQRVLPGVEVTGNRTGENDQRRNSTASKIVIDRQTIEQYGDSNLGDVLRRMPGVTQGGPPGRGGPIRMRGMGGGFTQILINGERIPPGFSIEQITPEQVERIEILRAPTAETGARAIAGTINIILREPLRQLSNDVRASLQFERGEPSGNASWNRNGVLSTTGTYNATLSAGHDRNRNSNESRTTYTDLPGGNLSFDQRTRSESVNDTTRLFGSGRFQWRLGQGEMFSIQPFVVRNEFKNRSSGTLEQPVGTAPYATSEFNNKGDFWVTRFNTQLNKRLNEKARYELRASGGQFKLDSASTLRQFDGSGAQNLIQQSSNDITDRSWNLAGKLTHSLDGTHSLVVGGELEGVKRKESPVTLQNGVPQLAEFGSTLNVSTLRQALYVQDEWDPAPNWSTYVGVRWESIETKSSDAGTPVNNKSSVTTPLAQAVWRFAQPRRDQIRFALTQSYRAPNSQQLIARPSLNTQFPVPGANTPTSPDRAGNAELKPERANGIDIAYEHYFKSGGILSVNLFQRQIKDLIRNATSLETVSWAPVPRYVSRPVNLGNAVTRGIEFDAKFQLTELIDDAIPLNFRTNLSVFDSRVDQVRGPYNFIDQQPRATGNFGVDYRFRGTPWSVGGNVNWTPAYTTQITNEQQQRLSTRHVYDVFALYVVNSTTRVRFTLSNLSADDSVTESSFLLPNQLQKTVSNQRTDINGSIRLEMRL</sequence>
<evidence type="ECO:0000259" key="15">
    <source>
        <dbReference type="Pfam" id="PF00593"/>
    </source>
</evidence>
<protein>
    <submittedName>
        <fullName evidence="17">TonB-dependent receptor plug domain-containing protein</fullName>
    </submittedName>
</protein>
<dbReference type="Proteomes" id="UP001595556">
    <property type="component" value="Unassembled WGS sequence"/>
</dbReference>
<keyword evidence="10 11" id="KW-0998">Cell outer membrane</keyword>
<keyword evidence="9 17" id="KW-0675">Receptor</keyword>
<feature type="region of interest" description="Disordered" evidence="13">
    <location>
        <begin position="28"/>
        <end position="112"/>
    </location>
</feature>
<evidence type="ECO:0000256" key="14">
    <source>
        <dbReference type="SAM" id="SignalP"/>
    </source>
</evidence>
<gene>
    <name evidence="17" type="ORF">ACFOEN_05520</name>
</gene>
<evidence type="ECO:0000256" key="8">
    <source>
        <dbReference type="ARBA" id="ARBA00023136"/>
    </source>
</evidence>
<dbReference type="Pfam" id="PF07715">
    <property type="entry name" value="Plug"/>
    <property type="match status" value="1"/>
</dbReference>
<comment type="similarity">
    <text evidence="2 11 12">Belongs to the TonB-dependent receptor family.</text>
</comment>
<dbReference type="InterPro" id="IPR000531">
    <property type="entry name" value="Beta-barrel_TonB"/>
</dbReference>
<evidence type="ECO:0000256" key="3">
    <source>
        <dbReference type="ARBA" id="ARBA00022448"/>
    </source>
</evidence>
<feature type="domain" description="TonB-dependent receptor-like beta-barrel" evidence="15">
    <location>
        <begin position="332"/>
        <end position="750"/>
    </location>
</feature>
<evidence type="ECO:0000256" key="4">
    <source>
        <dbReference type="ARBA" id="ARBA00022452"/>
    </source>
</evidence>
<keyword evidence="8 11" id="KW-0472">Membrane</keyword>
<feature type="compositionally biased region" description="Low complexity" evidence="13">
    <location>
        <begin position="60"/>
        <end position="84"/>
    </location>
</feature>
<dbReference type="InterPro" id="IPR039426">
    <property type="entry name" value="TonB-dep_rcpt-like"/>
</dbReference>
<evidence type="ECO:0000313" key="18">
    <source>
        <dbReference type="Proteomes" id="UP001595556"/>
    </source>
</evidence>
<feature type="region of interest" description="Disordered" evidence="13">
    <location>
        <begin position="247"/>
        <end position="285"/>
    </location>
</feature>
<feature type="signal peptide" evidence="14">
    <location>
        <begin position="1"/>
        <end position="29"/>
    </location>
</feature>
<evidence type="ECO:0000256" key="9">
    <source>
        <dbReference type="ARBA" id="ARBA00023170"/>
    </source>
</evidence>
<feature type="region of interest" description="Disordered" evidence="13">
    <location>
        <begin position="124"/>
        <end position="149"/>
    </location>
</feature>